<evidence type="ECO:0000256" key="1">
    <source>
        <dbReference type="ARBA" id="ARBA00004123"/>
    </source>
</evidence>
<evidence type="ECO:0000256" key="6">
    <source>
        <dbReference type="ARBA" id="ARBA00023163"/>
    </source>
</evidence>
<dbReference type="Pfam" id="PF04082">
    <property type="entry name" value="Fungal_trans"/>
    <property type="match status" value="1"/>
</dbReference>
<dbReference type="PANTHER" id="PTHR31668">
    <property type="entry name" value="GLUCOSE TRANSPORT TRANSCRIPTION REGULATOR RGT1-RELATED-RELATED"/>
    <property type="match status" value="1"/>
</dbReference>
<name>A0ABR3XRJ5_9PEZI</name>
<keyword evidence="11" id="KW-1185">Reference proteome</keyword>
<dbReference type="PANTHER" id="PTHR31668:SF18">
    <property type="entry name" value="MALTOSE FERMENTATION REGULATORY PROTEIN MAL13-RELATED"/>
    <property type="match status" value="1"/>
</dbReference>
<dbReference type="CDD" id="cd12148">
    <property type="entry name" value="fungal_TF_MHR"/>
    <property type="match status" value="1"/>
</dbReference>
<protein>
    <recommendedName>
        <fullName evidence="9">Xylanolytic transcriptional activator regulatory domain-containing protein</fullName>
    </recommendedName>
</protein>
<dbReference type="InterPro" id="IPR050797">
    <property type="entry name" value="Carb_Metab_Trans_Reg"/>
</dbReference>
<reference evidence="10 11" key="1">
    <citation type="journal article" date="2024" name="Commun. Biol.">
        <title>Comparative genomic analysis of thermophilic fungi reveals convergent evolutionary adaptations and gene losses.</title>
        <authorList>
            <person name="Steindorff A.S."/>
            <person name="Aguilar-Pontes M.V."/>
            <person name="Robinson A.J."/>
            <person name="Andreopoulos B."/>
            <person name="LaButti K."/>
            <person name="Kuo A."/>
            <person name="Mondo S."/>
            <person name="Riley R."/>
            <person name="Otillar R."/>
            <person name="Haridas S."/>
            <person name="Lipzen A."/>
            <person name="Grimwood J."/>
            <person name="Schmutz J."/>
            <person name="Clum A."/>
            <person name="Reid I.D."/>
            <person name="Moisan M.C."/>
            <person name="Butler G."/>
            <person name="Nguyen T.T.M."/>
            <person name="Dewar K."/>
            <person name="Conant G."/>
            <person name="Drula E."/>
            <person name="Henrissat B."/>
            <person name="Hansel C."/>
            <person name="Singer S."/>
            <person name="Hutchinson M.I."/>
            <person name="de Vries R.P."/>
            <person name="Natvig D.O."/>
            <person name="Powell A.J."/>
            <person name="Tsang A."/>
            <person name="Grigoriev I.V."/>
        </authorList>
    </citation>
    <scope>NUCLEOTIDE SEQUENCE [LARGE SCALE GENOMIC DNA]</scope>
    <source>
        <strain evidence="10 11">ATCC 24622</strain>
    </source>
</reference>
<evidence type="ECO:0000256" key="2">
    <source>
        <dbReference type="ARBA" id="ARBA00022723"/>
    </source>
</evidence>
<feature type="compositionally biased region" description="Polar residues" evidence="8">
    <location>
        <begin position="71"/>
        <end position="82"/>
    </location>
</feature>
<keyword evidence="2" id="KW-0479">Metal-binding</keyword>
<keyword evidence="7" id="KW-0539">Nucleus</keyword>
<accession>A0ABR3XRJ5</accession>
<comment type="subcellular location">
    <subcellularLocation>
        <location evidence="1">Nucleus</location>
    </subcellularLocation>
</comment>
<dbReference type="InterPro" id="IPR007219">
    <property type="entry name" value="XnlR_reg_dom"/>
</dbReference>
<evidence type="ECO:0000259" key="9">
    <source>
        <dbReference type="Pfam" id="PF04082"/>
    </source>
</evidence>
<comment type="caution">
    <text evidence="10">The sequence shown here is derived from an EMBL/GenBank/DDBJ whole genome shotgun (WGS) entry which is preliminary data.</text>
</comment>
<keyword evidence="6" id="KW-0804">Transcription</keyword>
<feature type="region of interest" description="Disordered" evidence="8">
    <location>
        <begin position="1"/>
        <end position="82"/>
    </location>
</feature>
<gene>
    <name evidence="10" type="ORF">VTK73DRAFT_7833</name>
</gene>
<evidence type="ECO:0000256" key="5">
    <source>
        <dbReference type="ARBA" id="ARBA00023125"/>
    </source>
</evidence>
<dbReference type="EMBL" id="JAZHXJ010000052">
    <property type="protein sequence ID" value="KAL1878568.1"/>
    <property type="molecule type" value="Genomic_DNA"/>
</dbReference>
<feature type="domain" description="Xylanolytic transcriptional activator regulatory" evidence="9">
    <location>
        <begin position="199"/>
        <end position="294"/>
    </location>
</feature>
<keyword evidence="3" id="KW-0862">Zinc</keyword>
<evidence type="ECO:0000256" key="8">
    <source>
        <dbReference type="SAM" id="MobiDB-lite"/>
    </source>
</evidence>
<evidence type="ECO:0000256" key="3">
    <source>
        <dbReference type="ARBA" id="ARBA00022833"/>
    </source>
</evidence>
<organism evidence="10 11">
    <name type="scientific">Phialemonium thermophilum</name>
    <dbReference type="NCBI Taxonomy" id="223376"/>
    <lineage>
        <taxon>Eukaryota</taxon>
        <taxon>Fungi</taxon>
        <taxon>Dikarya</taxon>
        <taxon>Ascomycota</taxon>
        <taxon>Pezizomycotina</taxon>
        <taxon>Sordariomycetes</taxon>
        <taxon>Sordariomycetidae</taxon>
        <taxon>Cephalothecales</taxon>
        <taxon>Cephalothecaceae</taxon>
        <taxon>Phialemonium</taxon>
    </lineage>
</organism>
<feature type="compositionally biased region" description="Low complexity" evidence="8">
    <location>
        <begin position="1"/>
        <end position="27"/>
    </location>
</feature>
<keyword evidence="4" id="KW-0805">Transcription regulation</keyword>
<keyword evidence="5" id="KW-0238">DNA-binding</keyword>
<evidence type="ECO:0000256" key="4">
    <source>
        <dbReference type="ARBA" id="ARBA00023015"/>
    </source>
</evidence>
<proteinExistence type="predicted"/>
<dbReference type="Proteomes" id="UP001586593">
    <property type="component" value="Unassembled WGS sequence"/>
</dbReference>
<evidence type="ECO:0000313" key="10">
    <source>
        <dbReference type="EMBL" id="KAL1878568.1"/>
    </source>
</evidence>
<evidence type="ECO:0000256" key="7">
    <source>
        <dbReference type="ARBA" id="ARBA00023242"/>
    </source>
</evidence>
<sequence length="554" mass="60473">MTSASSTATVSSPGSSSPSDWGSEEASQLASSMTDPSAPDEGCLVGHVGSPTASLRSRGMNDTVIRPTASIPPSNTFSGDPSLSGTWTGAWMENPINMTADQLPRSVFVTYVELFLERLYPVFPVVDPNALRAALQEDPLVAPHPIQPSIYCFLTALSAAVIVQLNVDAPLPGFDSQPLGPEGMVPVSSSAHVLASESLRARRECNFIECADEYTILTSFFLFAYYGNMERSRSAWYYLRESIGFALNLGLGEPETYLGMDTETQQRRRRLFWLLFVTERAYALQHRSRVMLKPSIELPRVFESSEPKLIYGFVTLVKVFAAVDEEFISAWRDDQPGGRHPAHEPAVASLATQLLGYDDHTPGSLSMSEVDETQRLDILVTRQWLRALVWRLRLREAVRSLSGSGDENQPLLLQHKKDAHHPFQTSRSVLGIISAANRTALEAHGIGMEQKVFDLAICLSDTLQNQAAALTPAEFFSGQDLLHNFVAFLASFRNQMSRYLEHLVRDAAAVLAMGGIPMNPSPIGEEDAGGDRASGLLDVDGTTEYAVGGSTSGL</sequence>
<evidence type="ECO:0000313" key="11">
    <source>
        <dbReference type="Proteomes" id="UP001586593"/>
    </source>
</evidence>